<gene>
    <name evidence="2" type="ORF">LTR05_003307</name>
</gene>
<evidence type="ECO:0000313" key="3">
    <source>
        <dbReference type="Proteomes" id="UP001309876"/>
    </source>
</evidence>
<dbReference type="InterPro" id="IPR008775">
    <property type="entry name" value="Phytyl_CoA_dOase-like"/>
</dbReference>
<dbReference type="GO" id="GO:0001561">
    <property type="term" value="P:fatty acid alpha-oxidation"/>
    <property type="evidence" value="ECO:0007669"/>
    <property type="project" value="InterPro"/>
</dbReference>
<dbReference type="Proteomes" id="UP001309876">
    <property type="component" value="Unassembled WGS sequence"/>
</dbReference>
<feature type="compositionally biased region" description="Polar residues" evidence="1">
    <location>
        <begin position="1"/>
        <end position="15"/>
    </location>
</feature>
<feature type="region of interest" description="Disordered" evidence="1">
    <location>
        <begin position="1"/>
        <end position="20"/>
    </location>
</feature>
<protein>
    <recommendedName>
        <fullName evidence="4">Phytanoyl-CoA dioxygenase</fullName>
    </recommendedName>
</protein>
<dbReference type="InterPro" id="IPR047128">
    <property type="entry name" value="PhyH"/>
</dbReference>
<proteinExistence type="predicted"/>
<evidence type="ECO:0008006" key="4">
    <source>
        <dbReference type="Google" id="ProtNLM"/>
    </source>
</evidence>
<accession>A0AAN7Y8C7</accession>
<reference evidence="2 3" key="1">
    <citation type="submission" date="2023-08" db="EMBL/GenBank/DDBJ databases">
        <title>Black Yeasts Isolated from many extreme environments.</title>
        <authorList>
            <person name="Coleine C."/>
            <person name="Stajich J.E."/>
            <person name="Selbmann L."/>
        </authorList>
    </citation>
    <scope>NUCLEOTIDE SEQUENCE [LARGE SCALE GENOMIC DNA]</scope>
    <source>
        <strain evidence="2 3">CCFEE 5910</strain>
    </source>
</reference>
<dbReference type="PANTHER" id="PTHR21308">
    <property type="entry name" value="PHYTANOYL-COA ALPHA-HYDROXYLASE"/>
    <property type="match status" value="1"/>
</dbReference>
<keyword evidence="3" id="KW-1185">Reference proteome</keyword>
<dbReference type="SUPFAM" id="SSF51197">
    <property type="entry name" value="Clavaminate synthase-like"/>
    <property type="match status" value="1"/>
</dbReference>
<organism evidence="2 3">
    <name type="scientific">Lithohypha guttulata</name>
    <dbReference type="NCBI Taxonomy" id="1690604"/>
    <lineage>
        <taxon>Eukaryota</taxon>
        <taxon>Fungi</taxon>
        <taxon>Dikarya</taxon>
        <taxon>Ascomycota</taxon>
        <taxon>Pezizomycotina</taxon>
        <taxon>Eurotiomycetes</taxon>
        <taxon>Chaetothyriomycetidae</taxon>
        <taxon>Chaetothyriales</taxon>
        <taxon>Trichomeriaceae</taxon>
        <taxon>Lithohypha</taxon>
    </lineage>
</organism>
<evidence type="ECO:0000256" key="1">
    <source>
        <dbReference type="SAM" id="MobiDB-lite"/>
    </source>
</evidence>
<dbReference type="GO" id="GO:0048244">
    <property type="term" value="F:phytanoyl-CoA dioxygenase activity"/>
    <property type="evidence" value="ECO:0007669"/>
    <property type="project" value="InterPro"/>
</dbReference>
<evidence type="ECO:0000313" key="2">
    <source>
        <dbReference type="EMBL" id="KAK5089083.1"/>
    </source>
</evidence>
<dbReference type="Pfam" id="PF05721">
    <property type="entry name" value="PhyH"/>
    <property type="match status" value="1"/>
</dbReference>
<name>A0AAN7Y8C7_9EURO</name>
<dbReference type="AlphaFoldDB" id="A0AAN7Y8C7"/>
<dbReference type="EMBL" id="JAVRRJ010000002">
    <property type="protein sequence ID" value="KAK5089083.1"/>
    <property type="molecule type" value="Genomic_DNA"/>
</dbReference>
<dbReference type="Gene3D" id="2.60.120.620">
    <property type="entry name" value="q2cbj1_9rhob like domain"/>
    <property type="match status" value="1"/>
</dbReference>
<comment type="caution">
    <text evidence="2">The sequence shown here is derived from an EMBL/GenBank/DDBJ whole genome shotgun (WGS) entry which is preliminary data.</text>
</comment>
<sequence length="411" mass="45331">MDNIESGDNFSSTNGHAKASTPKRCFGLNNSSTLSRLKSLCSQGAGEKDFPYSSAIAENIPVYDLSQFSASDKELVYALQDTWHEVLHSGPGVFVLKAFYPKDSLITIDKSNEIFDSIIAAEASLSRGDHFAASEANSRIWNSLQKHALADPASFLAYYSNPWIKHVSEAWLGPDYTVTAQVNIVRPGGKPQMPHRDYHLGFQTAEQCARWPKTMHAVSQFLTLQGAVAHSDMPLGSGPTRFLPFSQLLEEGYMAWRTDEVKDYFADRWVSLSLNKGDAVFFNPALLHAAGENETSPGPNGIDRSANLLQISSAFGKTMEAIDHDSMVDACWDELAQCMREETLDALEIECAVRAMTEAYPFPTNLDRRPPAPGGMAPESQTDLVLRCLKEGKSKQEVMQVLKEYKESSSG</sequence>
<dbReference type="PANTHER" id="PTHR21308:SF8">
    <property type="entry name" value="PHYTANOYL-COA DIOXYGENASE FAMILY PROTEIN (AFU_ORTHOLOGUE AFUA_2G09620)"/>
    <property type="match status" value="1"/>
</dbReference>